<accession>A0ABQ8SKD5</accession>
<dbReference type="EMBL" id="JAJSOF020000025">
    <property type="protein sequence ID" value="KAJ4434329.1"/>
    <property type="molecule type" value="Genomic_DNA"/>
</dbReference>
<dbReference type="Proteomes" id="UP001148838">
    <property type="component" value="Unassembled WGS sequence"/>
</dbReference>
<evidence type="ECO:0000313" key="1">
    <source>
        <dbReference type="EMBL" id="KAJ4434329.1"/>
    </source>
</evidence>
<evidence type="ECO:0000313" key="2">
    <source>
        <dbReference type="Proteomes" id="UP001148838"/>
    </source>
</evidence>
<keyword evidence="2" id="KW-1185">Reference proteome</keyword>
<comment type="caution">
    <text evidence="1">The sequence shown here is derived from an EMBL/GenBank/DDBJ whole genome shotgun (WGS) entry which is preliminary data.</text>
</comment>
<sequence length="274" mass="31381">MVPRRRLLLRTEPHFQGRLPALDQEALELRQDDNNALSESAMRISYKIFHDIAKELKTFNEGLRRRSELRVCLRGRHRNKTTVLQQEHCTGCCCRSELVDCVLPPRSLASYSGPQPPPSCNLNSSPIWFSAVVHCFSSQFWNPTVSPCVPICRYFVTNIFVCIFIHDSHDVVRVREFGTFCKGHGTGVVLIERTKYLGIEITLFQTVRSRPNREWMRMMMMRKGEGETRCRHVAYSCRIASRGPPGLTSPSDGRITINSDICLLFICTAERFGI</sequence>
<organism evidence="1 2">
    <name type="scientific">Periplaneta americana</name>
    <name type="common">American cockroach</name>
    <name type="synonym">Blatta americana</name>
    <dbReference type="NCBI Taxonomy" id="6978"/>
    <lineage>
        <taxon>Eukaryota</taxon>
        <taxon>Metazoa</taxon>
        <taxon>Ecdysozoa</taxon>
        <taxon>Arthropoda</taxon>
        <taxon>Hexapoda</taxon>
        <taxon>Insecta</taxon>
        <taxon>Pterygota</taxon>
        <taxon>Neoptera</taxon>
        <taxon>Polyneoptera</taxon>
        <taxon>Dictyoptera</taxon>
        <taxon>Blattodea</taxon>
        <taxon>Blattoidea</taxon>
        <taxon>Blattidae</taxon>
        <taxon>Blattinae</taxon>
        <taxon>Periplaneta</taxon>
    </lineage>
</organism>
<name>A0ABQ8SKD5_PERAM</name>
<gene>
    <name evidence="1" type="ORF">ANN_22886</name>
</gene>
<reference evidence="1 2" key="1">
    <citation type="journal article" date="2022" name="Allergy">
        <title>Genome assembly and annotation of Periplaneta americana reveal a comprehensive cockroach allergen profile.</title>
        <authorList>
            <person name="Wang L."/>
            <person name="Xiong Q."/>
            <person name="Saelim N."/>
            <person name="Wang L."/>
            <person name="Nong W."/>
            <person name="Wan A.T."/>
            <person name="Shi M."/>
            <person name="Liu X."/>
            <person name="Cao Q."/>
            <person name="Hui J.H.L."/>
            <person name="Sookrung N."/>
            <person name="Leung T.F."/>
            <person name="Tungtrongchitr A."/>
            <person name="Tsui S.K.W."/>
        </authorList>
    </citation>
    <scope>NUCLEOTIDE SEQUENCE [LARGE SCALE GENOMIC DNA]</scope>
    <source>
        <strain evidence="1">PWHHKU_190912</strain>
    </source>
</reference>
<protein>
    <submittedName>
        <fullName evidence="1">Uncharacterized protein</fullName>
    </submittedName>
</protein>
<proteinExistence type="predicted"/>